<accession>A0A382A041</accession>
<proteinExistence type="inferred from homology"/>
<reference evidence="8" key="1">
    <citation type="submission" date="2018-05" db="EMBL/GenBank/DDBJ databases">
        <authorList>
            <person name="Lanie J.A."/>
            <person name="Ng W.-L."/>
            <person name="Kazmierczak K.M."/>
            <person name="Andrzejewski T.M."/>
            <person name="Davidsen T.M."/>
            <person name="Wayne K.J."/>
            <person name="Tettelin H."/>
            <person name="Glass J.I."/>
            <person name="Rusch D."/>
            <person name="Podicherti R."/>
            <person name="Tsui H.-C.T."/>
            <person name="Winkler M.E."/>
        </authorList>
    </citation>
    <scope>NUCLEOTIDE SEQUENCE</scope>
</reference>
<evidence type="ECO:0000313" key="8">
    <source>
        <dbReference type="EMBL" id="SVA94886.1"/>
    </source>
</evidence>
<evidence type="ECO:0008006" key="9">
    <source>
        <dbReference type="Google" id="ProtNLM"/>
    </source>
</evidence>
<dbReference type="NCBIfam" id="NF002058">
    <property type="entry name" value="PRK00888.1"/>
    <property type="match status" value="1"/>
</dbReference>
<evidence type="ECO:0000256" key="6">
    <source>
        <dbReference type="ARBA" id="ARBA00023306"/>
    </source>
</evidence>
<dbReference type="GO" id="GO:0043093">
    <property type="term" value="P:FtsZ-dependent cytokinesis"/>
    <property type="evidence" value="ECO:0007669"/>
    <property type="project" value="TreeGrafter"/>
</dbReference>
<sequence>MKLLTVIMVFLLLLLQYRLWTGNGSLVEVNLLKDEIEKIKNENENLKERNLSLTAEVFDLKQGHEAIEEIARSEMGMIKDGETFYQIIDNADQQSNSN</sequence>
<name>A0A382A041_9ZZZZ</name>
<keyword evidence="6" id="KW-0131">Cell cycle</keyword>
<dbReference type="PANTHER" id="PTHR37485">
    <property type="entry name" value="CELL DIVISION PROTEIN FTSB"/>
    <property type="match status" value="1"/>
</dbReference>
<dbReference type="InterPro" id="IPR007060">
    <property type="entry name" value="FtsL/DivIC"/>
</dbReference>
<gene>
    <name evidence="8" type="ORF">METZ01_LOCUS147740</name>
</gene>
<keyword evidence="4" id="KW-1133">Transmembrane helix</keyword>
<evidence type="ECO:0000256" key="2">
    <source>
        <dbReference type="ARBA" id="ARBA00022618"/>
    </source>
</evidence>
<keyword evidence="5" id="KW-0472">Membrane</keyword>
<dbReference type="AlphaFoldDB" id="A0A382A041"/>
<keyword evidence="3" id="KW-0812">Transmembrane</keyword>
<dbReference type="InterPro" id="IPR023081">
    <property type="entry name" value="Cell_div_FtsB"/>
</dbReference>
<dbReference type="EMBL" id="UINC01023369">
    <property type="protein sequence ID" value="SVA94886.1"/>
    <property type="molecule type" value="Genomic_DNA"/>
</dbReference>
<evidence type="ECO:0000256" key="7">
    <source>
        <dbReference type="SAM" id="Coils"/>
    </source>
</evidence>
<organism evidence="8">
    <name type="scientific">marine metagenome</name>
    <dbReference type="NCBI Taxonomy" id="408172"/>
    <lineage>
        <taxon>unclassified sequences</taxon>
        <taxon>metagenomes</taxon>
        <taxon>ecological metagenomes</taxon>
    </lineage>
</organism>
<evidence type="ECO:0000256" key="4">
    <source>
        <dbReference type="ARBA" id="ARBA00022989"/>
    </source>
</evidence>
<evidence type="ECO:0000256" key="5">
    <source>
        <dbReference type="ARBA" id="ARBA00023136"/>
    </source>
</evidence>
<feature type="coiled-coil region" evidence="7">
    <location>
        <begin position="29"/>
        <end position="56"/>
    </location>
</feature>
<keyword evidence="2" id="KW-0132">Cell division</keyword>
<protein>
    <recommendedName>
        <fullName evidence="9">Cell division protein FtsB</fullName>
    </recommendedName>
</protein>
<dbReference type="HAMAP" id="MF_00599">
    <property type="entry name" value="FtsB"/>
    <property type="match status" value="1"/>
</dbReference>
<evidence type="ECO:0000256" key="3">
    <source>
        <dbReference type="ARBA" id="ARBA00022692"/>
    </source>
</evidence>
<keyword evidence="7" id="KW-0175">Coiled coil</keyword>
<dbReference type="Pfam" id="PF04977">
    <property type="entry name" value="DivIC"/>
    <property type="match status" value="1"/>
</dbReference>
<keyword evidence="1" id="KW-1003">Cell membrane</keyword>
<evidence type="ECO:0000256" key="1">
    <source>
        <dbReference type="ARBA" id="ARBA00022475"/>
    </source>
</evidence>
<dbReference type="PANTHER" id="PTHR37485:SF1">
    <property type="entry name" value="CELL DIVISION PROTEIN FTSB"/>
    <property type="match status" value="1"/>
</dbReference>
<dbReference type="GO" id="GO:0030428">
    <property type="term" value="C:cell septum"/>
    <property type="evidence" value="ECO:0007669"/>
    <property type="project" value="TreeGrafter"/>
</dbReference>